<sequence>MDLPQLLESITPQICESLKRAVELGKWPDGRALTDEQKSLCMQAIIAYDQRKPIEQRTGYVPPKTTACSPPPDEQPLKWKN</sequence>
<organism evidence="2 3">
    <name type="scientific">SAR92 clade bacterium H455</name>
    <dbReference type="NCBI Taxonomy" id="2974818"/>
    <lineage>
        <taxon>Bacteria</taxon>
        <taxon>Pseudomonadati</taxon>
        <taxon>Pseudomonadota</taxon>
        <taxon>Gammaproteobacteria</taxon>
        <taxon>Cellvibrionales</taxon>
        <taxon>Porticoccaceae</taxon>
        <taxon>SAR92 clade</taxon>
    </lineage>
</organism>
<evidence type="ECO:0000313" key="3">
    <source>
        <dbReference type="Proteomes" id="UP001059934"/>
    </source>
</evidence>
<dbReference type="Proteomes" id="UP001059934">
    <property type="component" value="Chromosome"/>
</dbReference>
<proteinExistence type="predicted"/>
<accession>A0ABY5TJ53</accession>
<evidence type="ECO:0000256" key="1">
    <source>
        <dbReference type="SAM" id="MobiDB-lite"/>
    </source>
</evidence>
<protein>
    <submittedName>
        <fullName evidence="2">YeaC family protein</fullName>
    </submittedName>
</protein>
<name>A0ABY5TJ53_9GAMM</name>
<evidence type="ECO:0000313" key="2">
    <source>
        <dbReference type="EMBL" id="UVW33849.1"/>
    </source>
</evidence>
<feature type="region of interest" description="Disordered" evidence="1">
    <location>
        <begin position="58"/>
        <end position="81"/>
    </location>
</feature>
<keyword evidence="3" id="KW-1185">Reference proteome</keyword>
<gene>
    <name evidence="2" type="ORF">NYF23_07315</name>
</gene>
<dbReference type="InterPro" id="IPR009749">
    <property type="entry name" value="DUF1315"/>
</dbReference>
<reference evidence="2" key="1">
    <citation type="submission" date="2022-08" db="EMBL/GenBank/DDBJ databases">
        <title>Catabolic pathway analysis in culturable SAR92 clade bacteria reveals their overlooked roles in DMSP degradation in coastal seas.</title>
        <authorList>
            <person name="He X."/>
            <person name="Zhang X."/>
            <person name="Zhang Y."/>
        </authorList>
    </citation>
    <scope>NUCLEOTIDE SEQUENCE</scope>
    <source>
        <strain evidence="2">H455</strain>
    </source>
</reference>
<dbReference type="Pfam" id="PF07023">
    <property type="entry name" value="DUF1315"/>
    <property type="match status" value="1"/>
</dbReference>
<dbReference type="EMBL" id="CP103416">
    <property type="protein sequence ID" value="UVW33849.1"/>
    <property type="molecule type" value="Genomic_DNA"/>
</dbReference>